<organism evidence="2 3">
    <name type="scientific">Sinanodonta woodiana</name>
    <name type="common">Chinese pond mussel</name>
    <name type="synonym">Anodonta woodiana</name>
    <dbReference type="NCBI Taxonomy" id="1069815"/>
    <lineage>
        <taxon>Eukaryota</taxon>
        <taxon>Metazoa</taxon>
        <taxon>Spiralia</taxon>
        <taxon>Lophotrochozoa</taxon>
        <taxon>Mollusca</taxon>
        <taxon>Bivalvia</taxon>
        <taxon>Autobranchia</taxon>
        <taxon>Heteroconchia</taxon>
        <taxon>Palaeoheterodonta</taxon>
        <taxon>Unionida</taxon>
        <taxon>Unionoidea</taxon>
        <taxon>Unionidae</taxon>
        <taxon>Unioninae</taxon>
        <taxon>Sinanodonta</taxon>
    </lineage>
</organism>
<dbReference type="AlphaFoldDB" id="A0ABD3UIQ2"/>
<dbReference type="EMBL" id="JBJQND010000016">
    <property type="protein sequence ID" value="KAL3848323.1"/>
    <property type="molecule type" value="Genomic_DNA"/>
</dbReference>
<evidence type="ECO:0000313" key="3">
    <source>
        <dbReference type="Proteomes" id="UP001634394"/>
    </source>
</evidence>
<reference evidence="2 3" key="1">
    <citation type="submission" date="2024-11" db="EMBL/GenBank/DDBJ databases">
        <title>Chromosome-level genome assembly of the freshwater bivalve Anodonta woodiana.</title>
        <authorList>
            <person name="Chen X."/>
        </authorList>
    </citation>
    <scope>NUCLEOTIDE SEQUENCE [LARGE SCALE GENOMIC DNA]</scope>
    <source>
        <strain evidence="2">MN2024</strain>
        <tissue evidence="2">Gills</tissue>
    </source>
</reference>
<sequence>MILSTVNFVNSNNNRNSNHRFSDFIISKIKEEQESFIRPKDNSHRRSDYETSDIVGPERLPSCNDTDESFCHTEEKVGKKTIGENSSSCTSVSIQTPDGYYLTVDQNNLQICLKRYSEPGLDSAFIKRTFECMEKPSSKATLAVFKVASNPDYYLATTHELHLELQSYCADSLDPERPDERFFFIHELDCGVVFLQPYAQRGYYIHHLDSVVSVRRLEINLRPPEEFFIHMNVFDFPNLEQERPIATEQTPVVIPHENIKLPTRRKSKKFKEIKGSPITPKSFFAFGCFAYPRKSRQMKTTTVKR</sequence>
<proteinExistence type="predicted"/>
<feature type="region of interest" description="Disordered" evidence="1">
    <location>
        <begin position="36"/>
        <end position="58"/>
    </location>
</feature>
<protein>
    <submittedName>
        <fullName evidence="2">Uncharacterized protein</fullName>
    </submittedName>
</protein>
<name>A0ABD3UIQ2_SINWO</name>
<accession>A0ABD3UIQ2</accession>
<comment type="caution">
    <text evidence="2">The sequence shown here is derived from an EMBL/GenBank/DDBJ whole genome shotgun (WGS) entry which is preliminary data.</text>
</comment>
<keyword evidence="3" id="KW-1185">Reference proteome</keyword>
<feature type="compositionally biased region" description="Basic and acidic residues" evidence="1">
    <location>
        <begin position="36"/>
        <end position="49"/>
    </location>
</feature>
<evidence type="ECO:0000256" key="1">
    <source>
        <dbReference type="SAM" id="MobiDB-lite"/>
    </source>
</evidence>
<evidence type="ECO:0000313" key="2">
    <source>
        <dbReference type="EMBL" id="KAL3848323.1"/>
    </source>
</evidence>
<dbReference type="Proteomes" id="UP001634394">
    <property type="component" value="Unassembled WGS sequence"/>
</dbReference>
<gene>
    <name evidence="2" type="ORF">ACJMK2_019191</name>
</gene>